<dbReference type="KEGG" id="mic:Mic7113_0170"/>
<dbReference type="EMBL" id="CP003630">
    <property type="protein sequence ID" value="AFZ16107.1"/>
    <property type="molecule type" value="Genomic_DNA"/>
</dbReference>
<evidence type="ECO:0000313" key="1">
    <source>
        <dbReference type="EMBL" id="AFZ16107.1"/>
    </source>
</evidence>
<dbReference type="HOGENOM" id="CLU_3100939_0_0_3"/>
<dbReference type="STRING" id="1173027.Mic7113_0170"/>
<name>K9W9F4_9CYAN</name>
<organism evidence="1 2">
    <name type="scientific">Allocoleopsis franciscana PCC 7113</name>
    <dbReference type="NCBI Taxonomy" id="1173027"/>
    <lineage>
        <taxon>Bacteria</taxon>
        <taxon>Bacillati</taxon>
        <taxon>Cyanobacteriota</taxon>
        <taxon>Cyanophyceae</taxon>
        <taxon>Coleofasciculales</taxon>
        <taxon>Coleofasciculaceae</taxon>
        <taxon>Allocoleopsis</taxon>
        <taxon>Allocoleopsis franciscana</taxon>
    </lineage>
</organism>
<accession>K9W9F4</accession>
<protein>
    <submittedName>
        <fullName evidence="1">Uncharacterized protein</fullName>
    </submittedName>
</protein>
<gene>
    <name evidence="1" type="ORF">Mic7113_0170</name>
</gene>
<sequence length="51" mass="6042">MSLLGIKTFKKQSCLKFSQILHTYSLLFKYKPLDTETLSPRWEREGIFFGN</sequence>
<keyword evidence="2" id="KW-1185">Reference proteome</keyword>
<reference evidence="1 2" key="1">
    <citation type="submission" date="2012-06" db="EMBL/GenBank/DDBJ databases">
        <title>Finished chromosome of genome of Microcoleus sp. PCC 7113.</title>
        <authorList>
            <consortium name="US DOE Joint Genome Institute"/>
            <person name="Gugger M."/>
            <person name="Coursin T."/>
            <person name="Rippka R."/>
            <person name="Tandeau De Marsac N."/>
            <person name="Huntemann M."/>
            <person name="Wei C.-L."/>
            <person name="Han J."/>
            <person name="Detter J.C."/>
            <person name="Han C."/>
            <person name="Tapia R."/>
            <person name="Chen A."/>
            <person name="Kyrpides N."/>
            <person name="Mavromatis K."/>
            <person name="Markowitz V."/>
            <person name="Szeto E."/>
            <person name="Ivanova N."/>
            <person name="Pagani I."/>
            <person name="Pati A."/>
            <person name="Goodwin L."/>
            <person name="Nordberg H.P."/>
            <person name="Cantor M.N."/>
            <person name="Hua S.X."/>
            <person name="Woyke T."/>
            <person name="Kerfeld C.A."/>
        </authorList>
    </citation>
    <scope>NUCLEOTIDE SEQUENCE [LARGE SCALE GENOMIC DNA]</scope>
    <source>
        <strain evidence="1 2">PCC 7113</strain>
    </source>
</reference>
<proteinExistence type="predicted"/>
<dbReference type="Proteomes" id="UP000010471">
    <property type="component" value="Chromosome"/>
</dbReference>
<evidence type="ECO:0000313" key="2">
    <source>
        <dbReference type="Proteomes" id="UP000010471"/>
    </source>
</evidence>
<dbReference type="AlphaFoldDB" id="K9W9F4"/>